<dbReference type="PROSITE" id="PS50983">
    <property type="entry name" value="FE_B12_PBP"/>
    <property type="match status" value="1"/>
</dbReference>
<feature type="chain" id="PRO_5045868697" evidence="5">
    <location>
        <begin position="30"/>
        <end position="346"/>
    </location>
</feature>
<feature type="domain" description="Fe/B12 periplasmic-binding" evidence="6">
    <location>
        <begin position="64"/>
        <end position="342"/>
    </location>
</feature>
<dbReference type="Gene3D" id="3.40.50.1980">
    <property type="entry name" value="Nitrogenase molybdenum iron protein domain"/>
    <property type="match status" value="2"/>
</dbReference>
<sequence>MTRLNKINSVFLLLLCTLFLVGGCQSNQAKQTQQNVSEKNNESQYPIKIKNKFGTTVIKQKPQRIVTIQWGNQDIPLALGVEPVGFSAANFGVKDESGLLPWTKKQLQKIGAKKPNVFRDTDGLDFEAIADARPDVILAAYSGITKEEYQKLSKIAPVVAYPKSAWTTSWKQQVRLNAKGMGKAKQGERLITKTQQKITQAVKKYPQLKNKTVTWVNFSAQDLSKFQIYTPADPRPALLREFGLQYPQSLTKEIKKQDAYSKDFSAERADVLNQTDIIVGYGDQKLYAALKKDPVLGKIPAIKRGSVAFIDSDSPIVAAGTPTPLSIDYTLTEYLSLLGKAAGKVQ</sequence>
<dbReference type="Proteomes" id="UP001055149">
    <property type="component" value="Unassembled WGS sequence"/>
</dbReference>
<name>A0ABQ5JH71_9LACO</name>
<reference evidence="7" key="1">
    <citation type="journal article" date="2022" name="Int. J. Syst. Evol. Microbiol.">
        <title>A novel species of lactic acid bacteria, Ligilactobacillus pabuli sp. nov., isolated from alfalfa silage.</title>
        <authorList>
            <person name="Tohno M."/>
            <person name="Tanizawa Y."/>
            <person name="Sawada H."/>
            <person name="Sakamoto M."/>
            <person name="Ohkuma M."/>
            <person name="Kobayashi H."/>
        </authorList>
    </citation>
    <scope>NUCLEOTIDE SEQUENCE</scope>
    <source>
        <strain evidence="7">AF129</strain>
    </source>
</reference>
<keyword evidence="3" id="KW-0813">Transport</keyword>
<evidence type="ECO:0000313" key="7">
    <source>
        <dbReference type="EMBL" id="GKS81426.1"/>
    </source>
</evidence>
<dbReference type="RefSeq" id="WP_244055174.1">
    <property type="nucleotide sequence ID" value="NZ_BQXH01000009.1"/>
</dbReference>
<dbReference type="PROSITE" id="PS51257">
    <property type="entry name" value="PROKAR_LIPOPROTEIN"/>
    <property type="match status" value="1"/>
</dbReference>
<comment type="caution">
    <text evidence="7">The sequence shown here is derived from an EMBL/GenBank/DDBJ whole genome shotgun (WGS) entry which is preliminary data.</text>
</comment>
<dbReference type="Pfam" id="PF01497">
    <property type="entry name" value="Peripla_BP_2"/>
    <property type="match status" value="1"/>
</dbReference>
<proteinExistence type="inferred from homology"/>
<dbReference type="SUPFAM" id="SSF53807">
    <property type="entry name" value="Helical backbone' metal receptor"/>
    <property type="match status" value="1"/>
</dbReference>
<evidence type="ECO:0000259" key="6">
    <source>
        <dbReference type="PROSITE" id="PS50983"/>
    </source>
</evidence>
<dbReference type="InterPro" id="IPR002491">
    <property type="entry name" value="ABC_transptr_periplasmic_BD"/>
</dbReference>
<evidence type="ECO:0000256" key="2">
    <source>
        <dbReference type="ARBA" id="ARBA00008814"/>
    </source>
</evidence>
<dbReference type="CDD" id="cd01146">
    <property type="entry name" value="FhuD"/>
    <property type="match status" value="1"/>
</dbReference>
<dbReference type="PANTHER" id="PTHR30532:SF24">
    <property type="entry name" value="FERRIC ENTEROBACTIN-BINDING PERIPLASMIC PROTEIN FEPB"/>
    <property type="match status" value="1"/>
</dbReference>
<keyword evidence="4 5" id="KW-0732">Signal</keyword>
<comment type="subcellular location">
    <subcellularLocation>
        <location evidence="1">Cell envelope</location>
    </subcellularLocation>
</comment>
<dbReference type="EMBL" id="BQXH01000009">
    <property type="protein sequence ID" value="GKS81426.1"/>
    <property type="molecule type" value="Genomic_DNA"/>
</dbReference>
<evidence type="ECO:0000256" key="4">
    <source>
        <dbReference type="ARBA" id="ARBA00022729"/>
    </source>
</evidence>
<organism evidence="7 8">
    <name type="scientific">Ligilactobacillus pabuli</name>
    <dbReference type="NCBI Taxonomy" id="2886039"/>
    <lineage>
        <taxon>Bacteria</taxon>
        <taxon>Bacillati</taxon>
        <taxon>Bacillota</taxon>
        <taxon>Bacilli</taxon>
        <taxon>Lactobacillales</taxon>
        <taxon>Lactobacillaceae</taxon>
        <taxon>Ligilactobacillus</taxon>
    </lineage>
</organism>
<evidence type="ECO:0000313" key="8">
    <source>
        <dbReference type="Proteomes" id="UP001055149"/>
    </source>
</evidence>
<keyword evidence="8" id="KW-1185">Reference proteome</keyword>
<evidence type="ECO:0000256" key="1">
    <source>
        <dbReference type="ARBA" id="ARBA00004196"/>
    </source>
</evidence>
<dbReference type="InterPro" id="IPR051313">
    <property type="entry name" value="Bact_iron-sidero_bind"/>
</dbReference>
<evidence type="ECO:0000256" key="3">
    <source>
        <dbReference type="ARBA" id="ARBA00022448"/>
    </source>
</evidence>
<comment type="similarity">
    <text evidence="2">Belongs to the bacterial solute-binding protein 8 family.</text>
</comment>
<feature type="signal peptide" evidence="5">
    <location>
        <begin position="1"/>
        <end position="29"/>
    </location>
</feature>
<protein>
    <submittedName>
        <fullName evidence="7">Periplasmic binding protein</fullName>
    </submittedName>
</protein>
<dbReference type="PANTHER" id="PTHR30532">
    <property type="entry name" value="IRON III DICITRATE-BINDING PERIPLASMIC PROTEIN"/>
    <property type="match status" value="1"/>
</dbReference>
<accession>A0ABQ5JH71</accession>
<evidence type="ECO:0000256" key="5">
    <source>
        <dbReference type="SAM" id="SignalP"/>
    </source>
</evidence>
<gene>
    <name evidence="7" type="ORF">LPAF129_11120</name>
</gene>